<reference evidence="4" key="1">
    <citation type="submission" date="2018-05" db="EMBL/GenBank/DDBJ databases">
        <authorList>
            <person name="Lanie J.A."/>
            <person name="Ng W.-L."/>
            <person name="Kazmierczak K.M."/>
            <person name="Andrzejewski T.M."/>
            <person name="Davidsen T.M."/>
            <person name="Wayne K.J."/>
            <person name="Tettelin H."/>
            <person name="Glass J.I."/>
            <person name="Rusch D."/>
            <person name="Podicherti R."/>
            <person name="Tsui H.-C.T."/>
            <person name="Winkler M.E."/>
        </authorList>
    </citation>
    <scope>NUCLEOTIDE SEQUENCE</scope>
</reference>
<feature type="domain" description="Quinolinate phosphoribosyl transferase N-terminal" evidence="3">
    <location>
        <begin position="33"/>
        <end position="123"/>
    </location>
</feature>
<dbReference type="Gene3D" id="3.20.20.70">
    <property type="entry name" value="Aldolase class I"/>
    <property type="match status" value="1"/>
</dbReference>
<dbReference type="InterPro" id="IPR053190">
    <property type="entry name" value="NAPRTase-like"/>
</dbReference>
<proteinExistence type="predicted"/>
<dbReference type="InterPro" id="IPR036068">
    <property type="entry name" value="Nicotinate_pribotase-like_C"/>
</dbReference>
<dbReference type="Pfam" id="PF02749">
    <property type="entry name" value="QRPTase_N"/>
    <property type="match status" value="1"/>
</dbReference>
<accession>A0A381ZKS4</accession>
<dbReference type="AlphaFoldDB" id="A0A381ZKS4"/>
<dbReference type="SUPFAM" id="SSF51690">
    <property type="entry name" value="Nicotinate/Quinolinate PRTase C-terminal domain-like"/>
    <property type="match status" value="1"/>
</dbReference>
<evidence type="ECO:0000256" key="1">
    <source>
        <dbReference type="ARBA" id="ARBA00022679"/>
    </source>
</evidence>
<dbReference type="NCBIfam" id="NF006415">
    <property type="entry name" value="PRK08662.1"/>
    <property type="match status" value="1"/>
</dbReference>
<dbReference type="GO" id="GO:0004514">
    <property type="term" value="F:nicotinate-nucleotide diphosphorylase (carboxylating) activity"/>
    <property type="evidence" value="ECO:0007669"/>
    <property type="project" value="InterPro"/>
</dbReference>
<dbReference type="GO" id="GO:0009435">
    <property type="term" value="P:NAD+ biosynthetic process"/>
    <property type="evidence" value="ECO:0007669"/>
    <property type="project" value="InterPro"/>
</dbReference>
<evidence type="ECO:0000259" key="3">
    <source>
        <dbReference type="Pfam" id="PF02749"/>
    </source>
</evidence>
<evidence type="ECO:0000313" key="4">
    <source>
        <dbReference type="EMBL" id="SVA89571.1"/>
    </source>
</evidence>
<evidence type="ECO:0000259" key="2">
    <source>
        <dbReference type="Pfam" id="PF01729"/>
    </source>
</evidence>
<dbReference type="InterPro" id="IPR013785">
    <property type="entry name" value="Aldolase_TIM"/>
</dbReference>
<dbReference type="InterPro" id="IPR037128">
    <property type="entry name" value="Quinolinate_PRibosylTase_N_sf"/>
</dbReference>
<dbReference type="PANTHER" id="PTHR43202">
    <property type="entry name" value="NICOTINATE-NUCLEOTIDE PYROPHOSPHORYLASE"/>
    <property type="match status" value="1"/>
</dbReference>
<dbReference type="SUPFAM" id="SSF54675">
    <property type="entry name" value="Nicotinate/Quinolinate PRTase N-terminal domain-like"/>
    <property type="match status" value="1"/>
</dbReference>
<dbReference type="PANTHER" id="PTHR43202:SF1">
    <property type="entry name" value="NICOTINATE PHOSPHORIBOSYLTRANSFERASE"/>
    <property type="match status" value="1"/>
</dbReference>
<name>A0A381ZKS4_9ZZZZ</name>
<dbReference type="Gene3D" id="3.90.1170.20">
    <property type="entry name" value="Quinolinate phosphoribosyl transferase, N-terminal domain"/>
    <property type="match status" value="1"/>
</dbReference>
<dbReference type="InterPro" id="IPR022412">
    <property type="entry name" value="Quinolinate_PRibosylTrfase_N"/>
</dbReference>
<dbReference type="EMBL" id="UINC01021626">
    <property type="protein sequence ID" value="SVA89571.1"/>
    <property type="molecule type" value="Genomic_DNA"/>
</dbReference>
<dbReference type="InterPro" id="IPR002638">
    <property type="entry name" value="Quinolinate_PRibosylTrfase_C"/>
</dbReference>
<dbReference type="Pfam" id="PF01729">
    <property type="entry name" value="QRPTase_C"/>
    <property type="match status" value="1"/>
</dbReference>
<sequence length="345" mass="37846">MTTPHFEIRPSIIRGDPADAYLHWTKDILRLESINPLVLMDFSAQRDGILCGIEEAKSLLTSVLPKIDENATANVDNLEEEVQVWALAEGDEIKTGETALRILARYATFGLYETSICGMLSSATGWASAARECVKAAGETTIVAYGARHIHPNVAHILDYASVIGGCSSASTVLGSRQAGRNPFGNMPHILPLLFGDTVAATQAFDRHLGMEIQRIALVDTFRDEAEESVNVAQALRDRLRGVRLDTPRERGGVTPMMVHEVRNRLDLTNFKHVEIYISGGLNPERIKGFEESDAPVNGYLVGSYISDAPPNDFTGDIREIEGKAVSKRGRLPGRVENPRLDRVI</sequence>
<protein>
    <submittedName>
        <fullName evidence="4">Uncharacterized protein</fullName>
    </submittedName>
</protein>
<keyword evidence="1" id="KW-0808">Transferase</keyword>
<feature type="domain" description="Quinolinate phosphoribosyl transferase C-terminal" evidence="2">
    <location>
        <begin position="127"/>
        <end position="314"/>
    </location>
</feature>
<organism evidence="4">
    <name type="scientific">marine metagenome</name>
    <dbReference type="NCBI Taxonomy" id="408172"/>
    <lineage>
        <taxon>unclassified sequences</taxon>
        <taxon>metagenomes</taxon>
        <taxon>ecological metagenomes</taxon>
    </lineage>
</organism>
<gene>
    <name evidence="4" type="ORF">METZ01_LOCUS142425</name>
</gene>